<feature type="region of interest" description="Disordered" evidence="1">
    <location>
        <begin position="159"/>
        <end position="179"/>
    </location>
</feature>
<reference evidence="3" key="1">
    <citation type="journal article" date="2023" name="Mol. Phylogenet. Evol.">
        <title>Genome-scale phylogeny and comparative genomics of the fungal order Sordariales.</title>
        <authorList>
            <person name="Hensen N."/>
            <person name="Bonometti L."/>
            <person name="Westerberg I."/>
            <person name="Brannstrom I.O."/>
            <person name="Guillou S."/>
            <person name="Cros-Aarteil S."/>
            <person name="Calhoun S."/>
            <person name="Haridas S."/>
            <person name="Kuo A."/>
            <person name="Mondo S."/>
            <person name="Pangilinan J."/>
            <person name="Riley R."/>
            <person name="LaButti K."/>
            <person name="Andreopoulos B."/>
            <person name="Lipzen A."/>
            <person name="Chen C."/>
            <person name="Yan M."/>
            <person name="Daum C."/>
            <person name="Ng V."/>
            <person name="Clum A."/>
            <person name="Steindorff A."/>
            <person name="Ohm R.A."/>
            <person name="Martin F."/>
            <person name="Silar P."/>
            <person name="Natvig D.O."/>
            <person name="Lalanne C."/>
            <person name="Gautier V."/>
            <person name="Ament-Velasquez S.L."/>
            <person name="Kruys A."/>
            <person name="Hutchinson M.I."/>
            <person name="Powell A.J."/>
            <person name="Barry K."/>
            <person name="Miller A.N."/>
            <person name="Grigoriev I.V."/>
            <person name="Debuchy R."/>
            <person name="Gladieux P."/>
            <person name="Hiltunen Thoren M."/>
            <person name="Johannesson H."/>
        </authorList>
    </citation>
    <scope>NUCLEOTIDE SEQUENCE</scope>
    <source>
        <strain evidence="3">CBS 118394</strain>
    </source>
</reference>
<dbReference type="AlphaFoldDB" id="A0AAE0I3V3"/>
<keyword evidence="4" id="KW-1185">Reference proteome</keyword>
<dbReference type="Proteomes" id="UP001283341">
    <property type="component" value="Unassembled WGS sequence"/>
</dbReference>
<accession>A0AAE0I3V3</accession>
<dbReference type="EMBL" id="JAUEDM010000020">
    <property type="protein sequence ID" value="KAK3311797.1"/>
    <property type="molecule type" value="Genomic_DNA"/>
</dbReference>
<proteinExistence type="predicted"/>
<name>A0AAE0I3V3_9PEZI</name>
<comment type="caution">
    <text evidence="3">The sequence shown here is derived from an EMBL/GenBank/DDBJ whole genome shotgun (WGS) entry which is preliminary data.</text>
</comment>
<evidence type="ECO:0000313" key="2">
    <source>
        <dbReference type="EMBL" id="KAK3311797.1"/>
    </source>
</evidence>
<feature type="region of interest" description="Disordered" evidence="1">
    <location>
        <begin position="195"/>
        <end position="258"/>
    </location>
</feature>
<dbReference type="EMBL" id="JAUEDM010000004">
    <property type="protein sequence ID" value="KAK3317940.1"/>
    <property type="molecule type" value="Genomic_DNA"/>
</dbReference>
<evidence type="ECO:0000256" key="1">
    <source>
        <dbReference type="SAM" id="MobiDB-lite"/>
    </source>
</evidence>
<feature type="compositionally biased region" description="Low complexity" evidence="1">
    <location>
        <begin position="202"/>
        <end position="232"/>
    </location>
</feature>
<protein>
    <submittedName>
        <fullName evidence="3">Uncharacterized protein</fullName>
    </submittedName>
</protein>
<evidence type="ECO:0000313" key="3">
    <source>
        <dbReference type="EMBL" id="KAK3317940.1"/>
    </source>
</evidence>
<organism evidence="3 4">
    <name type="scientific">Apodospora peruviana</name>
    <dbReference type="NCBI Taxonomy" id="516989"/>
    <lineage>
        <taxon>Eukaryota</taxon>
        <taxon>Fungi</taxon>
        <taxon>Dikarya</taxon>
        <taxon>Ascomycota</taxon>
        <taxon>Pezizomycotina</taxon>
        <taxon>Sordariomycetes</taxon>
        <taxon>Sordariomycetidae</taxon>
        <taxon>Sordariales</taxon>
        <taxon>Lasiosphaeriaceae</taxon>
        <taxon>Apodospora</taxon>
    </lineage>
</organism>
<sequence length="380" mass="41755">MMTTSNTCRQPGVLQPTQKSLAANIMHSLDDPSLGVCLRNGDLVALRRAANIFRSIRDNFHISDRSYHTISQLLLDAIEGYEQSMRNRSEHECNRVSWLTPLEVEMKSYLEVYRNLAVYLTYYHDHYKQNPNLASILATVNQKLQRLCPRINNLAAAAWRPPRATPSQKSASPGRARQPGVIQLPGICKVKAAARQLPTPPTSQTSSVCGSSTSSQNNAITTPSPCASPPTTQLLSPPRQDIKPCRSELSPPPTGLQLPIAQIPRPQIPELQNVGGWIEEVTQPFSHPRTDNWAVRRQKSVHHGHLGGVGGARQGKRSVQLTGTGTGVDEVYYLLVPISTQTTGYASRNVASGNLSGSMEKSCSKASENFVMRLHLFHGK</sequence>
<reference evidence="3" key="2">
    <citation type="submission" date="2023-06" db="EMBL/GenBank/DDBJ databases">
        <authorList>
            <consortium name="Lawrence Berkeley National Laboratory"/>
            <person name="Haridas S."/>
            <person name="Hensen N."/>
            <person name="Bonometti L."/>
            <person name="Westerberg I."/>
            <person name="Brannstrom I.O."/>
            <person name="Guillou S."/>
            <person name="Cros-Aarteil S."/>
            <person name="Calhoun S."/>
            <person name="Kuo A."/>
            <person name="Mondo S."/>
            <person name="Pangilinan J."/>
            <person name="Riley R."/>
            <person name="Labutti K."/>
            <person name="Andreopoulos B."/>
            <person name="Lipzen A."/>
            <person name="Chen C."/>
            <person name="Yanf M."/>
            <person name="Daum C."/>
            <person name="Ng V."/>
            <person name="Clum A."/>
            <person name="Steindorff A."/>
            <person name="Ohm R."/>
            <person name="Martin F."/>
            <person name="Silar P."/>
            <person name="Natvig D."/>
            <person name="Lalanne C."/>
            <person name="Gautier V."/>
            <person name="Ament-Velasquez S.L."/>
            <person name="Kruys A."/>
            <person name="Hutchinson M.I."/>
            <person name="Powell A.J."/>
            <person name="Barry K."/>
            <person name="Miller A.N."/>
            <person name="Grigoriev I.V."/>
            <person name="Debuchy R."/>
            <person name="Gladieux P."/>
            <person name="Thoren M.H."/>
            <person name="Johannesson H."/>
        </authorList>
    </citation>
    <scope>NUCLEOTIDE SEQUENCE</scope>
    <source>
        <strain evidence="3">CBS 118394</strain>
    </source>
</reference>
<evidence type="ECO:0000313" key="4">
    <source>
        <dbReference type="Proteomes" id="UP001283341"/>
    </source>
</evidence>
<gene>
    <name evidence="3" type="ORF">B0H66DRAFT_590717</name>
    <name evidence="2" type="ORF">B0H66DRAFT_596281</name>
</gene>